<dbReference type="PANTHER" id="PTHR30327:SF1">
    <property type="entry name" value="UPF0301 PROTEIN YQGE"/>
    <property type="match status" value="1"/>
</dbReference>
<sequence length="191" mass="20757">MGRSALFQSFRNHFLIAMPALSEGFFGHSVTYVCEHSEQGAMGIVINLPMGLPLREVLDHLEIEDARAHLDDPVMAGGPVQTDRGFVLHRTSEQHWDATLVITDEISLTTSRDILAAMAHSRGPRDSLVALGYAGWGAGQLEQEIADNAWLTLPADSTIIFDVPVEQRLSAAAAKLGINMALISAMHDMPN</sequence>
<name>B9TFZ0_RICCO</name>
<organism evidence="1 2">
    <name type="scientific">Ricinus communis</name>
    <name type="common">Castor bean</name>
    <dbReference type="NCBI Taxonomy" id="3988"/>
    <lineage>
        <taxon>Eukaryota</taxon>
        <taxon>Viridiplantae</taxon>
        <taxon>Streptophyta</taxon>
        <taxon>Embryophyta</taxon>
        <taxon>Tracheophyta</taxon>
        <taxon>Spermatophyta</taxon>
        <taxon>Magnoliopsida</taxon>
        <taxon>eudicotyledons</taxon>
        <taxon>Gunneridae</taxon>
        <taxon>Pentapetalae</taxon>
        <taxon>rosids</taxon>
        <taxon>fabids</taxon>
        <taxon>Malpighiales</taxon>
        <taxon>Euphorbiaceae</taxon>
        <taxon>Acalyphoideae</taxon>
        <taxon>Acalypheae</taxon>
        <taxon>Ricinus</taxon>
    </lineage>
</organism>
<dbReference type="PANTHER" id="PTHR30327">
    <property type="entry name" value="UNCHARACTERIZED PROTEIN YQGE"/>
    <property type="match status" value="1"/>
</dbReference>
<proteinExistence type="inferred from homology"/>
<dbReference type="AlphaFoldDB" id="B9TFZ0"/>
<dbReference type="GO" id="GO:0005829">
    <property type="term" value="C:cytosol"/>
    <property type="evidence" value="ECO:0000318"/>
    <property type="project" value="GO_Central"/>
</dbReference>
<evidence type="ECO:0000313" key="1">
    <source>
        <dbReference type="EMBL" id="EEF25223.1"/>
    </source>
</evidence>
<dbReference type="InParanoid" id="B9TFZ0"/>
<dbReference type="Gene3D" id="3.30.70.1300">
    <property type="entry name" value="VC0467-like domains"/>
    <property type="match status" value="1"/>
</dbReference>
<protein>
    <submittedName>
        <fullName evidence="1">Uncharacterized protein</fullName>
    </submittedName>
</protein>
<dbReference type="Gene3D" id="3.40.1740.10">
    <property type="entry name" value="VC0467-like"/>
    <property type="match status" value="1"/>
</dbReference>
<dbReference type="HAMAP" id="MF_00758">
    <property type="entry name" value="UPF0301"/>
    <property type="match status" value="1"/>
</dbReference>
<dbReference type="InterPro" id="IPR003774">
    <property type="entry name" value="AlgH-like"/>
</dbReference>
<gene>
    <name evidence="1" type="ORF">RCOM_1848080</name>
</gene>
<dbReference type="NCBIfam" id="NF001266">
    <property type="entry name" value="PRK00228.1-1"/>
    <property type="match status" value="1"/>
</dbReference>
<dbReference type="EMBL" id="EQ980230">
    <property type="protein sequence ID" value="EEF25223.1"/>
    <property type="molecule type" value="Genomic_DNA"/>
</dbReference>
<dbReference type="Pfam" id="PF02622">
    <property type="entry name" value="DUF179"/>
    <property type="match status" value="1"/>
</dbReference>
<dbReference type="Proteomes" id="UP000008311">
    <property type="component" value="Unassembled WGS sequence"/>
</dbReference>
<dbReference type="SUPFAM" id="SSF143456">
    <property type="entry name" value="VC0467-like"/>
    <property type="match status" value="1"/>
</dbReference>
<keyword evidence="2" id="KW-1185">Reference proteome</keyword>
<accession>B9TFZ0</accession>
<evidence type="ECO:0000313" key="2">
    <source>
        <dbReference type="Proteomes" id="UP000008311"/>
    </source>
</evidence>
<reference evidence="2" key="1">
    <citation type="journal article" date="2010" name="Nat. Biotechnol.">
        <title>Draft genome sequence of the oilseed species Ricinus communis.</title>
        <authorList>
            <person name="Chan A.P."/>
            <person name="Crabtree J."/>
            <person name="Zhao Q."/>
            <person name="Lorenzi H."/>
            <person name="Orvis J."/>
            <person name="Puiu D."/>
            <person name="Melake-Berhan A."/>
            <person name="Jones K.M."/>
            <person name="Redman J."/>
            <person name="Chen G."/>
            <person name="Cahoon E.B."/>
            <person name="Gedil M."/>
            <person name="Stanke M."/>
            <person name="Haas B.J."/>
            <person name="Wortman J.R."/>
            <person name="Fraser-Liggett C.M."/>
            <person name="Ravel J."/>
            <person name="Rabinowicz P.D."/>
        </authorList>
    </citation>
    <scope>NUCLEOTIDE SEQUENCE [LARGE SCALE GENOMIC DNA]</scope>
    <source>
        <strain evidence="2">cv. Hale</strain>
    </source>
</reference>